<comment type="caution">
    <text evidence="3">The sequence shown here is derived from an EMBL/GenBank/DDBJ whole genome shotgun (WGS) entry which is preliminary data.</text>
</comment>
<sequence length="117" mass="13614">MDSLAGRSTRILLLVTLMKIAFMFRIVWLLFIPVFPDRNNENLKTDIRLQPWNEYQHFSQGNNDEPPHMISSSYESNGSGRNGALGHELWMTQLTTNIISHRVMDLKKALQTLTRRK</sequence>
<feature type="region of interest" description="Disordered" evidence="1">
    <location>
        <begin position="60"/>
        <end position="79"/>
    </location>
</feature>
<evidence type="ECO:0000313" key="4">
    <source>
        <dbReference type="Proteomes" id="UP001194696"/>
    </source>
</evidence>
<feature type="transmembrane region" description="Helical" evidence="2">
    <location>
        <begin position="12"/>
        <end position="35"/>
    </location>
</feature>
<keyword evidence="2" id="KW-0472">Membrane</keyword>
<gene>
    <name evidence="3" type="ORF">BGZ96_011743</name>
</gene>
<evidence type="ECO:0000313" key="3">
    <source>
        <dbReference type="EMBL" id="KAG0283887.1"/>
    </source>
</evidence>
<keyword evidence="4" id="KW-1185">Reference proteome</keyword>
<protein>
    <submittedName>
        <fullName evidence="3">Uncharacterized protein</fullName>
    </submittedName>
</protein>
<evidence type="ECO:0000256" key="2">
    <source>
        <dbReference type="SAM" id="Phobius"/>
    </source>
</evidence>
<keyword evidence="2" id="KW-1133">Transmembrane helix</keyword>
<proteinExistence type="predicted"/>
<reference evidence="3 4" key="1">
    <citation type="journal article" date="2020" name="Fungal Divers.">
        <title>Resolving the Mortierellaceae phylogeny through synthesis of multi-gene phylogenetics and phylogenomics.</title>
        <authorList>
            <person name="Vandepol N."/>
            <person name="Liber J."/>
            <person name="Desiro A."/>
            <person name="Na H."/>
            <person name="Kennedy M."/>
            <person name="Barry K."/>
            <person name="Grigoriev I.V."/>
            <person name="Miller A.N."/>
            <person name="O'Donnell K."/>
            <person name="Stajich J.E."/>
            <person name="Bonito G."/>
        </authorList>
    </citation>
    <scope>NUCLEOTIDE SEQUENCE [LARGE SCALE GENOMIC DNA]</scope>
    <source>
        <strain evidence="3 4">AD045</strain>
    </source>
</reference>
<dbReference type="Proteomes" id="UP001194696">
    <property type="component" value="Unassembled WGS sequence"/>
</dbReference>
<name>A0ABQ7JS09_9FUNG</name>
<accession>A0ABQ7JS09</accession>
<evidence type="ECO:0000256" key="1">
    <source>
        <dbReference type="SAM" id="MobiDB-lite"/>
    </source>
</evidence>
<keyword evidence="2" id="KW-0812">Transmembrane</keyword>
<organism evidence="3 4">
    <name type="scientific">Linnemannia gamsii</name>
    <dbReference type="NCBI Taxonomy" id="64522"/>
    <lineage>
        <taxon>Eukaryota</taxon>
        <taxon>Fungi</taxon>
        <taxon>Fungi incertae sedis</taxon>
        <taxon>Mucoromycota</taxon>
        <taxon>Mortierellomycotina</taxon>
        <taxon>Mortierellomycetes</taxon>
        <taxon>Mortierellales</taxon>
        <taxon>Mortierellaceae</taxon>
        <taxon>Linnemannia</taxon>
    </lineage>
</organism>
<dbReference type="EMBL" id="JAAAIM010000843">
    <property type="protein sequence ID" value="KAG0283887.1"/>
    <property type="molecule type" value="Genomic_DNA"/>
</dbReference>
<feature type="compositionally biased region" description="Polar residues" evidence="1">
    <location>
        <begin position="70"/>
        <end position="79"/>
    </location>
</feature>